<keyword evidence="3 6" id="KW-0645">Protease</keyword>
<dbReference type="PRINTS" id="PR00599">
    <property type="entry name" value="MAPEPTIDASE"/>
</dbReference>
<feature type="binding site" evidence="6">
    <location>
        <position position="106"/>
    </location>
    <ligand>
        <name>a divalent metal cation</name>
        <dbReference type="ChEBI" id="CHEBI:60240"/>
        <label>1</label>
    </ligand>
</feature>
<accession>A0A9D1GS01</accession>
<evidence type="ECO:0000256" key="4">
    <source>
        <dbReference type="ARBA" id="ARBA00022723"/>
    </source>
</evidence>
<feature type="binding site" evidence="6">
    <location>
        <position position="95"/>
    </location>
    <ligand>
        <name>a divalent metal cation</name>
        <dbReference type="ChEBI" id="CHEBI:60240"/>
        <label>1</label>
    </ligand>
</feature>
<comment type="similarity">
    <text evidence="6">Belongs to the peptidase M24A family. Methionine aminopeptidase type 1 subfamily.</text>
</comment>
<comment type="function">
    <text evidence="1 6">Removes the N-terminal methionine from nascent proteins. The N-terminal methionine is often cleaved when the second residue in the primary sequence is small and uncharged (Met-Ala-, Cys, Gly, Pro, Ser, Thr, or Val). Requires deformylation of the N(alpha)-formylated initiator methionine before it can be hydrolyzed.</text>
</comment>
<name>A0A9D1GS01_9FIRM</name>
<dbReference type="GO" id="GO:0046872">
    <property type="term" value="F:metal ion binding"/>
    <property type="evidence" value="ECO:0007669"/>
    <property type="project" value="UniProtKB-UniRule"/>
</dbReference>
<dbReference type="GO" id="GO:0006508">
    <property type="term" value="P:proteolysis"/>
    <property type="evidence" value="ECO:0007669"/>
    <property type="project" value="UniProtKB-KW"/>
</dbReference>
<feature type="domain" description="Peptidase M24" evidence="8">
    <location>
        <begin position="12"/>
        <end position="239"/>
    </location>
</feature>
<dbReference type="CDD" id="cd01086">
    <property type="entry name" value="MetAP1"/>
    <property type="match status" value="1"/>
</dbReference>
<evidence type="ECO:0000256" key="6">
    <source>
        <dbReference type="HAMAP-Rule" id="MF_01974"/>
    </source>
</evidence>
<dbReference type="GO" id="GO:0005829">
    <property type="term" value="C:cytosol"/>
    <property type="evidence" value="ECO:0007669"/>
    <property type="project" value="TreeGrafter"/>
</dbReference>
<evidence type="ECO:0000256" key="5">
    <source>
        <dbReference type="ARBA" id="ARBA00022801"/>
    </source>
</evidence>
<evidence type="ECO:0000256" key="7">
    <source>
        <dbReference type="RuleBase" id="RU003653"/>
    </source>
</evidence>
<dbReference type="AlphaFoldDB" id="A0A9D1GS01"/>
<dbReference type="HAMAP" id="MF_01974">
    <property type="entry name" value="MetAP_1"/>
    <property type="match status" value="1"/>
</dbReference>
<dbReference type="Proteomes" id="UP000824136">
    <property type="component" value="Unassembled WGS sequence"/>
</dbReference>
<dbReference type="InterPro" id="IPR036005">
    <property type="entry name" value="Creatinase/aminopeptidase-like"/>
</dbReference>
<dbReference type="InterPro" id="IPR001714">
    <property type="entry name" value="Pept_M24_MAP"/>
</dbReference>
<evidence type="ECO:0000313" key="10">
    <source>
        <dbReference type="Proteomes" id="UP000824136"/>
    </source>
</evidence>
<dbReference type="PANTHER" id="PTHR43330">
    <property type="entry name" value="METHIONINE AMINOPEPTIDASE"/>
    <property type="match status" value="1"/>
</dbReference>
<evidence type="ECO:0000313" key="9">
    <source>
        <dbReference type="EMBL" id="HIT58229.1"/>
    </source>
</evidence>
<dbReference type="PROSITE" id="PS00680">
    <property type="entry name" value="MAP_1"/>
    <property type="match status" value="1"/>
</dbReference>
<comment type="caution">
    <text evidence="9">The sequence shown here is derived from an EMBL/GenBank/DDBJ whole genome shotgun (WGS) entry which is preliminary data.</text>
</comment>
<keyword evidence="5 6" id="KW-0378">Hydrolase</keyword>
<dbReference type="NCBIfam" id="TIGR00500">
    <property type="entry name" value="met_pdase_I"/>
    <property type="match status" value="1"/>
</dbReference>
<proteinExistence type="inferred from homology"/>
<dbReference type="EMBL" id="DVLL01000003">
    <property type="protein sequence ID" value="HIT58229.1"/>
    <property type="molecule type" value="Genomic_DNA"/>
</dbReference>
<evidence type="ECO:0000256" key="1">
    <source>
        <dbReference type="ARBA" id="ARBA00002521"/>
    </source>
</evidence>
<feature type="binding site" evidence="6">
    <location>
        <position position="233"/>
    </location>
    <ligand>
        <name>a divalent metal cation</name>
        <dbReference type="ChEBI" id="CHEBI:60240"/>
        <label>1</label>
    </ligand>
</feature>
<organism evidence="9 10">
    <name type="scientific">Candidatus Faeciplasma pullistercoris</name>
    <dbReference type="NCBI Taxonomy" id="2840800"/>
    <lineage>
        <taxon>Bacteria</taxon>
        <taxon>Bacillati</taxon>
        <taxon>Bacillota</taxon>
        <taxon>Clostridia</taxon>
        <taxon>Eubacteriales</taxon>
        <taxon>Oscillospiraceae</taxon>
        <taxon>Oscillospiraceae incertae sedis</taxon>
        <taxon>Candidatus Faeciplasma</taxon>
    </lineage>
</organism>
<feature type="binding site" evidence="6">
    <location>
        <position position="176"/>
    </location>
    <ligand>
        <name>substrate</name>
    </ligand>
</feature>
<dbReference type="Gene3D" id="3.90.230.10">
    <property type="entry name" value="Creatinase/methionine aminopeptidase superfamily"/>
    <property type="match status" value="1"/>
</dbReference>
<feature type="binding site" evidence="6">
    <location>
        <position position="106"/>
    </location>
    <ligand>
        <name>a divalent metal cation</name>
        <dbReference type="ChEBI" id="CHEBI:60240"/>
        <label>2</label>
        <note>catalytic</note>
    </ligand>
</feature>
<evidence type="ECO:0000256" key="2">
    <source>
        <dbReference type="ARBA" id="ARBA00022438"/>
    </source>
</evidence>
<feature type="binding site" evidence="6">
    <location>
        <position position="202"/>
    </location>
    <ligand>
        <name>a divalent metal cation</name>
        <dbReference type="ChEBI" id="CHEBI:60240"/>
        <label>2</label>
        <note>catalytic</note>
    </ligand>
</feature>
<keyword evidence="2 6" id="KW-0031">Aminopeptidase</keyword>
<dbReference type="Pfam" id="PF00557">
    <property type="entry name" value="Peptidase_M24"/>
    <property type="match status" value="1"/>
</dbReference>
<dbReference type="SUPFAM" id="SSF55920">
    <property type="entry name" value="Creatinase/aminopeptidase"/>
    <property type="match status" value="1"/>
</dbReference>
<comment type="cofactor">
    <cofactor evidence="6">
        <name>Co(2+)</name>
        <dbReference type="ChEBI" id="CHEBI:48828"/>
    </cofactor>
    <cofactor evidence="6">
        <name>Zn(2+)</name>
        <dbReference type="ChEBI" id="CHEBI:29105"/>
    </cofactor>
    <cofactor evidence="6">
        <name>Mn(2+)</name>
        <dbReference type="ChEBI" id="CHEBI:29035"/>
    </cofactor>
    <cofactor evidence="6">
        <name>Fe(2+)</name>
        <dbReference type="ChEBI" id="CHEBI:29033"/>
    </cofactor>
    <text evidence="6">Binds 2 divalent metal cations per subunit. Has a high-affinity and a low affinity metal-binding site. The true nature of the physiological cofactor is under debate. The enzyme is active with cobalt, zinc, manganese or divalent iron ions. Most likely, methionine aminopeptidases function as mononuclear Fe(2+)-metalloproteases under physiological conditions, and the catalytically relevant metal-binding site has been assigned to the histidine-containing high-affinity site.</text>
</comment>
<evidence type="ECO:0000256" key="3">
    <source>
        <dbReference type="ARBA" id="ARBA00022670"/>
    </source>
</evidence>
<feature type="binding site" evidence="6">
    <location>
        <position position="169"/>
    </location>
    <ligand>
        <name>a divalent metal cation</name>
        <dbReference type="ChEBI" id="CHEBI:60240"/>
        <label>2</label>
        <note>catalytic</note>
    </ligand>
</feature>
<dbReference type="InterPro" id="IPR002467">
    <property type="entry name" value="Pept_M24A_MAP1"/>
</dbReference>
<dbReference type="GO" id="GO:0004239">
    <property type="term" value="F:initiator methionyl aminopeptidase activity"/>
    <property type="evidence" value="ECO:0007669"/>
    <property type="project" value="UniProtKB-UniRule"/>
</dbReference>
<evidence type="ECO:0000259" key="8">
    <source>
        <dbReference type="Pfam" id="PF00557"/>
    </source>
</evidence>
<dbReference type="EC" id="3.4.11.18" evidence="6 7"/>
<reference evidence="9" key="2">
    <citation type="journal article" date="2021" name="PeerJ">
        <title>Extensive microbial diversity within the chicken gut microbiome revealed by metagenomics and culture.</title>
        <authorList>
            <person name="Gilroy R."/>
            <person name="Ravi A."/>
            <person name="Getino M."/>
            <person name="Pursley I."/>
            <person name="Horton D.L."/>
            <person name="Alikhan N.F."/>
            <person name="Baker D."/>
            <person name="Gharbi K."/>
            <person name="Hall N."/>
            <person name="Watson M."/>
            <person name="Adriaenssens E.M."/>
            <person name="Foster-Nyarko E."/>
            <person name="Jarju S."/>
            <person name="Secka A."/>
            <person name="Antonio M."/>
            <person name="Oren A."/>
            <person name="Chaudhuri R.R."/>
            <person name="La Ragione R."/>
            <person name="Hildebrand F."/>
            <person name="Pallen M.J."/>
        </authorList>
    </citation>
    <scope>NUCLEOTIDE SEQUENCE</scope>
    <source>
        <strain evidence="9">CHK33-4379</strain>
    </source>
</reference>
<comment type="subunit">
    <text evidence="6">Monomer.</text>
</comment>
<sequence length="250" mass="26176">MISIKSAKDLAKMRKAGAITAGALEAAAKAIHPGMSTKELDKVIHNYITSHGAKPSFLGYAGYPASACISVNDTVIHGIPSAHEKLKEGDIVSVDVGAYIDGFHGDATKTFMVGEVSPVAKALLSSTEESLMLAISMAKPGIRIGDLSAAIQEYNESRGFGVVREYVGHGVGSELHEEPEVPNFGRAGHGVRLVPGLVIAIEPMITEGSPRVKSLSDGWTVKTVDGSLAAHFEHTIAITPDGAVILTLPE</sequence>
<gene>
    <name evidence="6 9" type="primary">map</name>
    <name evidence="9" type="ORF">IAC39_00660</name>
</gene>
<dbReference type="InterPro" id="IPR000994">
    <property type="entry name" value="Pept_M24"/>
</dbReference>
<keyword evidence="4 6" id="KW-0479">Metal-binding</keyword>
<feature type="binding site" evidence="6">
    <location>
        <position position="233"/>
    </location>
    <ligand>
        <name>a divalent metal cation</name>
        <dbReference type="ChEBI" id="CHEBI:60240"/>
        <label>2</label>
        <note>catalytic</note>
    </ligand>
</feature>
<reference evidence="9" key="1">
    <citation type="submission" date="2020-10" db="EMBL/GenBank/DDBJ databases">
        <authorList>
            <person name="Gilroy R."/>
        </authorList>
    </citation>
    <scope>NUCLEOTIDE SEQUENCE</scope>
    <source>
        <strain evidence="9">CHK33-4379</strain>
    </source>
</reference>
<protein>
    <recommendedName>
        <fullName evidence="6 7">Methionine aminopeptidase</fullName>
        <shortName evidence="6">MAP</shortName>
        <shortName evidence="6">MetAP</shortName>
        <ecNumber evidence="6 7">3.4.11.18</ecNumber>
    </recommendedName>
    <alternativeName>
        <fullName evidence="6">Peptidase M</fullName>
    </alternativeName>
</protein>
<dbReference type="PANTHER" id="PTHR43330:SF27">
    <property type="entry name" value="METHIONINE AMINOPEPTIDASE"/>
    <property type="match status" value="1"/>
</dbReference>
<comment type="catalytic activity">
    <reaction evidence="6 7">
        <text>Release of N-terminal amino acids, preferentially methionine, from peptides and arylamides.</text>
        <dbReference type="EC" id="3.4.11.18"/>
    </reaction>
</comment>
<feature type="binding site" evidence="6">
    <location>
        <position position="77"/>
    </location>
    <ligand>
        <name>substrate</name>
    </ligand>
</feature>
<dbReference type="GO" id="GO:0070006">
    <property type="term" value="F:metalloaminopeptidase activity"/>
    <property type="evidence" value="ECO:0007669"/>
    <property type="project" value="UniProtKB-UniRule"/>
</dbReference>